<organism evidence="1 2">
    <name type="scientific">Vibrio parahaemolyticus</name>
    <dbReference type="NCBI Taxonomy" id="670"/>
    <lineage>
        <taxon>Bacteria</taxon>
        <taxon>Pseudomonadati</taxon>
        <taxon>Pseudomonadota</taxon>
        <taxon>Gammaproteobacteria</taxon>
        <taxon>Vibrionales</taxon>
        <taxon>Vibrionaceae</taxon>
        <taxon>Vibrio</taxon>
    </lineage>
</organism>
<dbReference type="PANTHER" id="PTHR42921">
    <property type="entry name" value="ACETOACETYL-COA SYNTHETASE"/>
    <property type="match status" value="1"/>
</dbReference>
<dbReference type="Proteomes" id="UP000214596">
    <property type="component" value="Unassembled WGS sequence"/>
</dbReference>
<feature type="non-terminal residue" evidence="1">
    <location>
        <position position="154"/>
    </location>
</feature>
<protein>
    <submittedName>
        <fullName evidence="1">Acetoacetate--CoA ligase</fullName>
    </submittedName>
</protein>
<comment type="caution">
    <text evidence="1">The sequence shown here is derived from an EMBL/GenBank/DDBJ whole genome shotgun (WGS) entry which is preliminary data.</text>
</comment>
<dbReference type="InterPro" id="IPR042099">
    <property type="entry name" value="ANL_N_sf"/>
</dbReference>
<dbReference type="AlphaFoldDB" id="A0A227JG04"/>
<accession>A0A227JG04</accession>
<proteinExistence type="predicted"/>
<gene>
    <name evidence="1" type="ORF">CA163_08000</name>
</gene>
<dbReference type="GO" id="GO:0030729">
    <property type="term" value="F:acetoacetate-CoA ligase activity"/>
    <property type="evidence" value="ECO:0007669"/>
    <property type="project" value="TreeGrafter"/>
</dbReference>
<dbReference type="Gene3D" id="3.40.50.12780">
    <property type="entry name" value="N-terminal domain of ligase-like"/>
    <property type="match status" value="1"/>
</dbReference>
<keyword evidence="1" id="KW-0436">Ligase</keyword>
<dbReference type="PANTHER" id="PTHR42921:SF1">
    <property type="entry name" value="ACETOACETYL-COA SYNTHETASE"/>
    <property type="match status" value="1"/>
</dbReference>
<name>A0A227JG04_VIBPH</name>
<reference evidence="1 2" key="1">
    <citation type="journal article" date="2017" name="Appl. Environ. Microbiol.">
        <title>Parallel evolution of two clades of a major Atlantic endemic Vibrio parahaemolyticus pathogen lineage by independent acquisition of related pathogenicity islands.</title>
        <authorList>
            <person name="Xu F."/>
            <person name="Gonzalez-Escalona N."/>
            <person name="Drees K.P."/>
            <person name="Sebra R.P."/>
            <person name="Cooper V.S."/>
            <person name="Jones S.H."/>
            <person name="Whistler C.A."/>
        </authorList>
    </citation>
    <scope>NUCLEOTIDE SEQUENCE [LARGE SCALE GENOMIC DNA]</scope>
    <source>
        <strain evidence="1 2">MAVP-3</strain>
    </source>
</reference>
<evidence type="ECO:0000313" key="1">
    <source>
        <dbReference type="EMBL" id="OXE33344.1"/>
    </source>
</evidence>
<evidence type="ECO:0000313" key="2">
    <source>
        <dbReference type="Proteomes" id="UP000214596"/>
    </source>
</evidence>
<dbReference type="SUPFAM" id="SSF56801">
    <property type="entry name" value="Acetyl-CoA synthetase-like"/>
    <property type="match status" value="1"/>
</dbReference>
<dbReference type="EMBL" id="NIXT01000335">
    <property type="protein sequence ID" value="OXE33344.1"/>
    <property type="molecule type" value="Genomic_DNA"/>
</dbReference>
<sequence length="154" mass="18290">MRESNKVWQPSESRIAEANITQFIEHINRQGFDLKNYADLHQWSLDHNEQFWQEVWLFCDVIGNAGETVKSQAESKWQQPVLNRDLCWFPDAHINYAENLLSFAYQKPHELAIWFENERDERQTYTWQQLCDEVSSVQQWLRDCGIKQGDVVAG</sequence>